<comment type="subcellular location">
    <subcellularLocation>
        <location evidence="1">Cell outer membrane</location>
    </subcellularLocation>
</comment>
<dbReference type="GO" id="GO:0009279">
    <property type="term" value="C:cell outer membrane"/>
    <property type="evidence" value="ECO:0007669"/>
    <property type="project" value="UniProtKB-SubCell"/>
</dbReference>
<name>A0A3N0UZM3_9GAMM</name>
<organism evidence="8 9">
    <name type="scientific">Stagnimonas aquatica</name>
    <dbReference type="NCBI Taxonomy" id="2689987"/>
    <lineage>
        <taxon>Bacteria</taxon>
        <taxon>Pseudomonadati</taxon>
        <taxon>Pseudomonadota</taxon>
        <taxon>Gammaproteobacteria</taxon>
        <taxon>Nevskiales</taxon>
        <taxon>Nevskiaceae</taxon>
        <taxon>Stagnimonas</taxon>
    </lineage>
</organism>
<dbReference type="InterPro" id="IPR050330">
    <property type="entry name" value="Bact_OuterMem_StrucFunc"/>
</dbReference>
<dbReference type="EMBL" id="RJVO01000010">
    <property type="protein sequence ID" value="ROH85997.1"/>
    <property type="molecule type" value="Genomic_DNA"/>
</dbReference>
<accession>A0A3N0UZM3</accession>
<dbReference type="Gene3D" id="3.30.1330.60">
    <property type="entry name" value="OmpA-like domain"/>
    <property type="match status" value="1"/>
</dbReference>
<feature type="region of interest" description="Disordered" evidence="5">
    <location>
        <begin position="223"/>
        <end position="281"/>
    </location>
</feature>
<dbReference type="CDD" id="cd07185">
    <property type="entry name" value="OmpA_C-like"/>
    <property type="match status" value="1"/>
</dbReference>
<evidence type="ECO:0000256" key="5">
    <source>
        <dbReference type="SAM" id="MobiDB-lite"/>
    </source>
</evidence>
<evidence type="ECO:0000256" key="4">
    <source>
        <dbReference type="PROSITE-ProRule" id="PRU00473"/>
    </source>
</evidence>
<keyword evidence="6" id="KW-0732">Signal</keyword>
<dbReference type="PROSITE" id="PS51123">
    <property type="entry name" value="OMPA_2"/>
    <property type="match status" value="1"/>
</dbReference>
<dbReference type="PRINTS" id="PR01021">
    <property type="entry name" value="OMPADOMAIN"/>
</dbReference>
<evidence type="ECO:0000313" key="9">
    <source>
        <dbReference type="Proteomes" id="UP000282106"/>
    </source>
</evidence>
<dbReference type="GO" id="GO:0005509">
    <property type="term" value="F:calcium ion binding"/>
    <property type="evidence" value="ECO:0007669"/>
    <property type="project" value="InterPro"/>
</dbReference>
<proteinExistence type="predicted"/>
<evidence type="ECO:0000256" key="2">
    <source>
        <dbReference type="ARBA" id="ARBA00023136"/>
    </source>
</evidence>
<feature type="region of interest" description="Disordered" evidence="5">
    <location>
        <begin position="408"/>
        <end position="482"/>
    </location>
</feature>
<dbReference type="InterPro" id="IPR006664">
    <property type="entry name" value="OMP_bac"/>
</dbReference>
<sequence>MKGTPMNYRLGTLGLIAAMVLSFPSHAQDEEYASSDEASSDSVKARLGQHLYVSPMFSYLKAADARGTDDGLGGQLSLGKSLTSGLNLELTADYLVADGKTGGGTATITGVGIGAMVFPLTSLPDLYVPIALKRGQVKENPGIIPDYGTTLFDIGLGYLLSLGDFGGYFPGAALRTEVKYRIDAHGREQAGNDPTTSDKSFYEGVASIGLLLPLGAAAAPAAPAESTEPVAVVDTGADSDGDGVTDELDQCPDTPAGTAVNESGCPLEATPVAEPSSPCETPAAGEAIDLNGCKTGDTVVLRGVNFELDSARLTANAKTILDGVADSLLAAQALHVEIGGHTSSEGSDSYNLKLSDNRAEAVRQYLLARGVEGSRLTVKGYGEGSPVADNASAEGRELNRRVELKVTEGGAAPAEAAPVEEAAPAEEAAAVEETAPSEEAAPVEEAAPAEAAPVEEVAPVEAEPTPVEGEPAPEVIDAQPVQ</sequence>
<dbReference type="SUPFAM" id="SSF103647">
    <property type="entry name" value="TSP type-3 repeat"/>
    <property type="match status" value="1"/>
</dbReference>
<feature type="signal peptide" evidence="6">
    <location>
        <begin position="1"/>
        <end position="27"/>
    </location>
</feature>
<reference evidence="8 9" key="1">
    <citation type="submission" date="2018-10" db="EMBL/GenBank/DDBJ databases">
        <authorList>
            <person name="Chen W.-M."/>
        </authorList>
    </citation>
    <scope>NUCLEOTIDE SEQUENCE [LARGE SCALE GENOMIC DNA]</scope>
    <source>
        <strain evidence="8 9">THS-13</strain>
    </source>
</reference>
<dbReference type="SUPFAM" id="SSF103088">
    <property type="entry name" value="OmpA-like"/>
    <property type="match status" value="1"/>
</dbReference>
<dbReference type="PANTHER" id="PTHR30329">
    <property type="entry name" value="STATOR ELEMENT OF FLAGELLAR MOTOR COMPLEX"/>
    <property type="match status" value="1"/>
</dbReference>
<protein>
    <submittedName>
        <fullName evidence="8">OmpA family protein</fullName>
    </submittedName>
</protein>
<dbReference type="AlphaFoldDB" id="A0A3N0UZM3"/>
<keyword evidence="3" id="KW-0998">Cell outer membrane</keyword>
<dbReference type="InterPro" id="IPR036737">
    <property type="entry name" value="OmpA-like_sf"/>
</dbReference>
<evidence type="ECO:0000256" key="1">
    <source>
        <dbReference type="ARBA" id="ARBA00004442"/>
    </source>
</evidence>
<dbReference type="Proteomes" id="UP000282106">
    <property type="component" value="Unassembled WGS sequence"/>
</dbReference>
<dbReference type="Pfam" id="PF00691">
    <property type="entry name" value="OmpA"/>
    <property type="match status" value="1"/>
</dbReference>
<gene>
    <name evidence="8" type="ORF">ED208_16370</name>
</gene>
<feature type="domain" description="OmpA-like" evidence="7">
    <location>
        <begin position="293"/>
        <end position="410"/>
    </location>
</feature>
<evidence type="ECO:0000259" key="7">
    <source>
        <dbReference type="PROSITE" id="PS51123"/>
    </source>
</evidence>
<evidence type="ECO:0000256" key="3">
    <source>
        <dbReference type="ARBA" id="ARBA00023237"/>
    </source>
</evidence>
<evidence type="ECO:0000313" key="8">
    <source>
        <dbReference type="EMBL" id="ROH85997.1"/>
    </source>
</evidence>
<evidence type="ECO:0000256" key="6">
    <source>
        <dbReference type="SAM" id="SignalP"/>
    </source>
</evidence>
<dbReference type="InterPro" id="IPR006665">
    <property type="entry name" value="OmpA-like"/>
</dbReference>
<dbReference type="InParanoid" id="A0A3N0UZM3"/>
<keyword evidence="2 4" id="KW-0472">Membrane</keyword>
<feature type="chain" id="PRO_5018123836" evidence="6">
    <location>
        <begin position="28"/>
        <end position="482"/>
    </location>
</feature>
<comment type="caution">
    <text evidence="8">The sequence shown here is derived from an EMBL/GenBank/DDBJ whole genome shotgun (WGS) entry which is preliminary data.</text>
</comment>
<keyword evidence="9" id="KW-1185">Reference proteome</keyword>
<dbReference type="InterPro" id="IPR028974">
    <property type="entry name" value="TSP_type-3_rpt"/>
</dbReference>
<dbReference type="PANTHER" id="PTHR30329:SF21">
    <property type="entry name" value="LIPOPROTEIN YIAD-RELATED"/>
    <property type="match status" value="1"/>
</dbReference>
<dbReference type="PRINTS" id="PR01023">
    <property type="entry name" value="NAFLGMOTY"/>
</dbReference>
<feature type="compositionally biased region" description="Acidic residues" evidence="5">
    <location>
        <begin position="237"/>
        <end position="250"/>
    </location>
</feature>
<feature type="compositionally biased region" description="Low complexity" evidence="5">
    <location>
        <begin position="408"/>
        <end position="475"/>
    </location>
</feature>